<evidence type="ECO:0000313" key="2">
    <source>
        <dbReference type="EMBL" id="MEN1762270.1"/>
    </source>
</evidence>
<evidence type="ECO:0000259" key="1">
    <source>
        <dbReference type="Pfam" id="PF13338"/>
    </source>
</evidence>
<sequence length="190" mass="22186">MQHLKNSQGVVTASWCKKNSIPSIYLYRMEQEGILTRVGRGIYIDVAGDYDEFYFFQLTHGKCIYSYGSALYLLEKTDLIPQIFDVTVYRGYNSHRLPNNVKVHYVNREIYEMGIREVNTVFGNTVRAYDMERTLCDLINNRDKVPSELFAQTVKTYGKSADKKMMVLFLYAEKMGIAQEVQKLMEVFYE</sequence>
<dbReference type="EMBL" id="JBCITM010000036">
    <property type="protein sequence ID" value="MEN1762270.1"/>
    <property type="molecule type" value="Genomic_DNA"/>
</dbReference>
<dbReference type="Proteomes" id="UP001407405">
    <property type="component" value="Unassembled WGS sequence"/>
</dbReference>
<feature type="domain" description="AbiEi antitoxin N-terminal" evidence="1">
    <location>
        <begin position="4"/>
        <end position="43"/>
    </location>
</feature>
<dbReference type="RefSeq" id="WP_343187524.1">
    <property type="nucleotide sequence ID" value="NZ_JBCITM010000036.1"/>
</dbReference>
<dbReference type="Pfam" id="PF13338">
    <property type="entry name" value="AbiEi_4"/>
    <property type="match status" value="1"/>
</dbReference>
<accession>A0ABU9VYL2</accession>
<reference evidence="2 3" key="1">
    <citation type="submission" date="2024-04" db="EMBL/GenBank/DDBJ databases">
        <title>Genome sequencing and metabolic network reconstruction of aminoacids and betaine degradation by Anoxynatronum sibiricum.</title>
        <authorList>
            <person name="Detkova E.N."/>
            <person name="Boltjanskaja Y.V."/>
            <person name="Mardanov A.V."/>
            <person name="Kevbrin V."/>
        </authorList>
    </citation>
    <scope>NUCLEOTIDE SEQUENCE [LARGE SCALE GENOMIC DNA]</scope>
    <source>
        <strain evidence="2 3">Z-7981</strain>
    </source>
</reference>
<organism evidence="2 3">
    <name type="scientific">Anoxynatronum sibiricum</name>
    <dbReference type="NCBI Taxonomy" id="210623"/>
    <lineage>
        <taxon>Bacteria</taxon>
        <taxon>Bacillati</taxon>
        <taxon>Bacillota</taxon>
        <taxon>Clostridia</taxon>
        <taxon>Eubacteriales</taxon>
        <taxon>Clostridiaceae</taxon>
        <taxon>Anoxynatronum</taxon>
    </lineage>
</organism>
<gene>
    <name evidence="2" type="ORF">AAIG11_17415</name>
</gene>
<name>A0ABU9VYL2_9CLOT</name>
<comment type="caution">
    <text evidence="2">The sequence shown here is derived from an EMBL/GenBank/DDBJ whole genome shotgun (WGS) entry which is preliminary data.</text>
</comment>
<evidence type="ECO:0000313" key="3">
    <source>
        <dbReference type="Proteomes" id="UP001407405"/>
    </source>
</evidence>
<keyword evidence="3" id="KW-1185">Reference proteome</keyword>
<proteinExistence type="predicted"/>
<dbReference type="InterPro" id="IPR025159">
    <property type="entry name" value="AbiEi_N"/>
</dbReference>
<protein>
    <submittedName>
        <fullName evidence="2">Type IV toxin-antitoxin system AbiEi family antitoxin domain-containing protein</fullName>
    </submittedName>
</protein>